<dbReference type="AlphaFoldDB" id="A0A4Y7SS70"/>
<comment type="caution">
    <text evidence="2">The sequence shown here is derived from an EMBL/GenBank/DDBJ whole genome shotgun (WGS) entry which is preliminary data.</text>
</comment>
<accession>A0A4Y7SS70</accession>
<dbReference type="EMBL" id="QPFP01000064">
    <property type="protein sequence ID" value="TEB24706.1"/>
    <property type="molecule type" value="Genomic_DNA"/>
</dbReference>
<sequence>MASDGTLGALGYGRQNVSKTLEPPRASLRPSAPGEPRLPPRSNQTPYKHSDRFASNMVLSWTHNTSI</sequence>
<evidence type="ECO:0000313" key="2">
    <source>
        <dbReference type="EMBL" id="TEB24706.1"/>
    </source>
</evidence>
<gene>
    <name evidence="2" type="ORF">FA13DRAFT_1739051</name>
</gene>
<feature type="region of interest" description="Disordered" evidence="1">
    <location>
        <begin position="1"/>
        <end position="51"/>
    </location>
</feature>
<evidence type="ECO:0000256" key="1">
    <source>
        <dbReference type="SAM" id="MobiDB-lite"/>
    </source>
</evidence>
<evidence type="ECO:0000313" key="3">
    <source>
        <dbReference type="Proteomes" id="UP000298030"/>
    </source>
</evidence>
<proteinExistence type="predicted"/>
<dbReference type="Proteomes" id="UP000298030">
    <property type="component" value="Unassembled WGS sequence"/>
</dbReference>
<protein>
    <submittedName>
        <fullName evidence="2">Uncharacterized protein</fullName>
    </submittedName>
</protein>
<name>A0A4Y7SS70_COPMI</name>
<keyword evidence="3" id="KW-1185">Reference proteome</keyword>
<organism evidence="2 3">
    <name type="scientific">Coprinellus micaceus</name>
    <name type="common">Glistening ink-cap mushroom</name>
    <name type="synonym">Coprinus micaceus</name>
    <dbReference type="NCBI Taxonomy" id="71717"/>
    <lineage>
        <taxon>Eukaryota</taxon>
        <taxon>Fungi</taxon>
        <taxon>Dikarya</taxon>
        <taxon>Basidiomycota</taxon>
        <taxon>Agaricomycotina</taxon>
        <taxon>Agaricomycetes</taxon>
        <taxon>Agaricomycetidae</taxon>
        <taxon>Agaricales</taxon>
        <taxon>Agaricineae</taxon>
        <taxon>Psathyrellaceae</taxon>
        <taxon>Coprinellus</taxon>
    </lineage>
</organism>
<reference evidence="2 3" key="1">
    <citation type="journal article" date="2019" name="Nat. Ecol. Evol.">
        <title>Megaphylogeny resolves global patterns of mushroom evolution.</title>
        <authorList>
            <person name="Varga T."/>
            <person name="Krizsan K."/>
            <person name="Foldi C."/>
            <person name="Dima B."/>
            <person name="Sanchez-Garcia M."/>
            <person name="Sanchez-Ramirez S."/>
            <person name="Szollosi G.J."/>
            <person name="Szarkandi J.G."/>
            <person name="Papp V."/>
            <person name="Albert L."/>
            <person name="Andreopoulos W."/>
            <person name="Angelini C."/>
            <person name="Antonin V."/>
            <person name="Barry K.W."/>
            <person name="Bougher N.L."/>
            <person name="Buchanan P."/>
            <person name="Buyck B."/>
            <person name="Bense V."/>
            <person name="Catcheside P."/>
            <person name="Chovatia M."/>
            <person name="Cooper J."/>
            <person name="Damon W."/>
            <person name="Desjardin D."/>
            <person name="Finy P."/>
            <person name="Geml J."/>
            <person name="Haridas S."/>
            <person name="Hughes K."/>
            <person name="Justo A."/>
            <person name="Karasinski D."/>
            <person name="Kautmanova I."/>
            <person name="Kiss B."/>
            <person name="Kocsube S."/>
            <person name="Kotiranta H."/>
            <person name="LaButti K.M."/>
            <person name="Lechner B.E."/>
            <person name="Liimatainen K."/>
            <person name="Lipzen A."/>
            <person name="Lukacs Z."/>
            <person name="Mihaltcheva S."/>
            <person name="Morgado L.N."/>
            <person name="Niskanen T."/>
            <person name="Noordeloos M.E."/>
            <person name="Ohm R.A."/>
            <person name="Ortiz-Santana B."/>
            <person name="Ovrebo C."/>
            <person name="Racz N."/>
            <person name="Riley R."/>
            <person name="Savchenko A."/>
            <person name="Shiryaev A."/>
            <person name="Soop K."/>
            <person name="Spirin V."/>
            <person name="Szebenyi C."/>
            <person name="Tomsovsky M."/>
            <person name="Tulloss R.E."/>
            <person name="Uehling J."/>
            <person name="Grigoriev I.V."/>
            <person name="Vagvolgyi C."/>
            <person name="Papp T."/>
            <person name="Martin F.M."/>
            <person name="Miettinen O."/>
            <person name="Hibbett D.S."/>
            <person name="Nagy L.G."/>
        </authorList>
    </citation>
    <scope>NUCLEOTIDE SEQUENCE [LARGE SCALE GENOMIC DNA]</scope>
    <source>
        <strain evidence="2 3">FP101781</strain>
    </source>
</reference>